<accession>A0AA90STY7</accession>
<sequence length="231" mass="26335">MQFYRKNIKPYALFRIPAEWLRRCWRVLGMIFRAVFFHGANGVRVMTLIGANDFCKKCNHKVHKLLDAEIIHTPPPLIFPSSGNNTRQASHYDAVFPPISITLFNSTVINGGSNLFQVGRNVIYHDLFDVKNDSTSEELWGRAIIYPEENKIQWLSHDKSPYIASEAASFVDACAGNYAHWMTEVLPRIAMFCAEEKIQAHPIIINSDLHPNIMSSLYAVIGLERSIIICR</sequence>
<reference evidence="1 2" key="1">
    <citation type="journal article" date="2023" name="bioRxiv">
        <title>An intranuclear bacterial parasite of deep-sea mussels expresses apoptosis inhibitors acquired from its host.</title>
        <authorList>
            <person name="Gonzalez Porras M.A."/>
            <person name="Assie A."/>
            <person name="Tietjen M."/>
            <person name="Violette M."/>
            <person name="Kleiner M."/>
            <person name="Gruber-Vodicka H."/>
            <person name="Dubilier N."/>
            <person name="Leisch N."/>
        </authorList>
    </citation>
    <scope>NUCLEOTIDE SEQUENCE [LARGE SCALE GENOMIC DNA]</scope>
    <source>
        <strain evidence="1">IAP13</strain>
    </source>
</reference>
<dbReference type="Proteomes" id="UP001178148">
    <property type="component" value="Unassembled WGS sequence"/>
</dbReference>
<gene>
    <name evidence="1" type="ORF">QS748_13390</name>
</gene>
<proteinExistence type="predicted"/>
<dbReference type="EMBL" id="JASXSV010000031">
    <property type="protein sequence ID" value="MDP0590115.1"/>
    <property type="molecule type" value="Genomic_DNA"/>
</dbReference>
<keyword evidence="2" id="KW-1185">Reference proteome</keyword>
<protein>
    <submittedName>
        <fullName evidence="1">Uncharacterized protein</fullName>
    </submittedName>
</protein>
<organism evidence="1 2">
    <name type="scientific">Candidatus Endonucleibacter bathymodioli</name>
    <dbReference type="NCBI Taxonomy" id="539814"/>
    <lineage>
        <taxon>Bacteria</taxon>
        <taxon>Pseudomonadati</taxon>
        <taxon>Pseudomonadota</taxon>
        <taxon>Gammaproteobacteria</taxon>
        <taxon>Oceanospirillales</taxon>
        <taxon>Endozoicomonadaceae</taxon>
        <taxon>Candidatus Endonucleibacter</taxon>
    </lineage>
</organism>
<dbReference type="AlphaFoldDB" id="A0AA90STY7"/>
<evidence type="ECO:0000313" key="2">
    <source>
        <dbReference type="Proteomes" id="UP001178148"/>
    </source>
</evidence>
<name>A0AA90STY7_9GAMM</name>
<evidence type="ECO:0000313" key="1">
    <source>
        <dbReference type="EMBL" id="MDP0590115.1"/>
    </source>
</evidence>
<comment type="caution">
    <text evidence="1">The sequence shown here is derived from an EMBL/GenBank/DDBJ whole genome shotgun (WGS) entry which is preliminary data.</text>
</comment>